<sequence length="516" mass="58706">MAKRAQPALYDADTLLHPTHHPVSIWDSEEVLVHQVVSMKKMNEKPGHVRPANDFYAKLNALMFVPQKELSGDQAYWLSANEIASQASKSATPATPFVRKSRPPSQVLASLRNVNAVFPQFEGIIKERTTQRPDYVSEWCFDYAKQFVEQQLVPFYDHFKKHIQAANDTFLKRIKEFERFLMKLETEYGTIKKILLYCALLPILLCPSFGIAFAKILDSACDRDHTNVLNEAEISKQKQLITESEKRFAFLEQNYVSLQLKFQNYKQCIDTSSASNAIFEINKLRQQLQGKDDTIRNLDAQINIMKVLNVGTTEGSCDQQALETDRIQLKDTITSLRIQLDGLKVENVSLKKRYDELSKANTHSRTAYTENTKLKAQVTGVKPTSGASKTVPKRAPRNHSSLPVKSANARRVEAHHRTLNKKNRVDSNLLVKHSVSVSNLNNVCGACNKSLVFANHTDCLVMCDGSVNVKPHQTKRFKRQPKKEWKPIKRVWKPISKPVANSKPQWKPHGKAFLII</sequence>
<evidence type="ECO:0000256" key="1">
    <source>
        <dbReference type="SAM" id="Coils"/>
    </source>
</evidence>
<organism evidence="3 4">
    <name type="scientific">Tanacetum coccineum</name>
    <dbReference type="NCBI Taxonomy" id="301880"/>
    <lineage>
        <taxon>Eukaryota</taxon>
        <taxon>Viridiplantae</taxon>
        <taxon>Streptophyta</taxon>
        <taxon>Embryophyta</taxon>
        <taxon>Tracheophyta</taxon>
        <taxon>Spermatophyta</taxon>
        <taxon>Magnoliopsida</taxon>
        <taxon>eudicotyledons</taxon>
        <taxon>Gunneridae</taxon>
        <taxon>Pentapetalae</taxon>
        <taxon>asterids</taxon>
        <taxon>campanulids</taxon>
        <taxon>Asterales</taxon>
        <taxon>Asteraceae</taxon>
        <taxon>Asteroideae</taxon>
        <taxon>Anthemideae</taxon>
        <taxon>Anthemidinae</taxon>
        <taxon>Tanacetum</taxon>
    </lineage>
</organism>
<reference evidence="3" key="1">
    <citation type="journal article" date="2022" name="Int. J. Mol. Sci.">
        <title>Draft Genome of Tanacetum Coccineum: Genomic Comparison of Closely Related Tanacetum-Family Plants.</title>
        <authorList>
            <person name="Yamashiro T."/>
            <person name="Shiraishi A."/>
            <person name="Nakayama K."/>
            <person name="Satake H."/>
        </authorList>
    </citation>
    <scope>NUCLEOTIDE SEQUENCE</scope>
</reference>
<evidence type="ECO:0000313" key="4">
    <source>
        <dbReference type="Proteomes" id="UP001151760"/>
    </source>
</evidence>
<feature type="coiled-coil region" evidence="1">
    <location>
        <begin position="234"/>
        <end position="301"/>
    </location>
</feature>
<name>A0ABQ5G6M3_9ASTR</name>
<accession>A0ABQ5G6M3</accession>
<gene>
    <name evidence="3" type="ORF">Tco_1030086</name>
</gene>
<keyword evidence="1" id="KW-0175">Coiled coil</keyword>
<protein>
    <recommendedName>
        <fullName evidence="5">Translin-associated factor X-interacting protein 1 N-terminal domain-containing protein</fullName>
    </recommendedName>
</protein>
<reference evidence="3" key="2">
    <citation type="submission" date="2022-01" db="EMBL/GenBank/DDBJ databases">
        <authorList>
            <person name="Yamashiro T."/>
            <person name="Shiraishi A."/>
            <person name="Satake H."/>
            <person name="Nakayama K."/>
        </authorList>
    </citation>
    <scope>NUCLEOTIDE SEQUENCE</scope>
</reference>
<keyword evidence="4" id="KW-1185">Reference proteome</keyword>
<dbReference type="Proteomes" id="UP001151760">
    <property type="component" value="Unassembled WGS sequence"/>
</dbReference>
<evidence type="ECO:0008006" key="5">
    <source>
        <dbReference type="Google" id="ProtNLM"/>
    </source>
</evidence>
<comment type="caution">
    <text evidence="3">The sequence shown here is derived from an EMBL/GenBank/DDBJ whole genome shotgun (WGS) entry which is preliminary data.</text>
</comment>
<feature type="region of interest" description="Disordered" evidence="2">
    <location>
        <begin position="380"/>
        <end position="404"/>
    </location>
</feature>
<evidence type="ECO:0000313" key="3">
    <source>
        <dbReference type="EMBL" id="GJT70800.1"/>
    </source>
</evidence>
<evidence type="ECO:0000256" key="2">
    <source>
        <dbReference type="SAM" id="MobiDB-lite"/>
    </source>
</evidence>
<proteinExistence type="predicted"/>
<dbReference type="EMBL" id="BQNB010018111">
    <property type="protein sequence ID" value="GJT70800.1"/>
    <property type="molecule type" value="Genomic_DNA"/>
</dbReference>
<feature type="coiled-coil region" evidence="1">
    <location>
        <begin position="333"/>
        <end position="360"/>
    </location>
</feature>